<keyword evidence="2" id="KW-0645">Protease</keyword>
<evidence type="ECO:0000313" key="3">
    <source>
        <dbReference type="Proteomes" id="UP000693970"/>
    </source>
</evidence>
<organism evidence="2 3">
    <name type="scientific">Nitzschia inconspicua</name>
    <dbReference type="NCBI Taxonomy" id="303405"/>
    <lineage>
        <taxon>Eukaryota</taxon>
        <taxon>Sar</taxon>
        <taxon>Stramenopiles</taxon>
        <taxon>Ochrophyta</taxon>
        <taxon>Bacillariophyta</taxon>
        <taxon>Bacillariophyceae</taxon>
        <taxon>Bacillariophycidae</taxon>
        <taxon>Bacillariales</taxon>
        <taxon>Bacillariaceae</taxon>
        <taxon>Nitzschia</taxon>
    </lineage>
</organism>
<feature type="region of interest" description="Disordered" evidence="1">
    <location>
        <begin position="71"/>
        <end position="91"/>
    </location>
</feature>
<dbReference type="EMBL" id="JAGRRH010000003">
    <property type="protein sequence ID" value="KAG7372089.1"/>
    <property type="molecule type" value="Genomic_DNA"/>
</dbReference>
<dbReference type="Proteomes" id="UP000693970">
    <property type="component" value="Unassembled WGS sequence"/>
</dbReference>
<protein>
    <submittedName>
        <fullName evidence="2">Aspartyl protease</fullName>
    </submittedName>
</protein>
<dbReference type="GO" id="GO:0008233">
    <property type="term" value="F:peptidase activity"/>
    <property type="evidence" value="ECO:0007669"/>
    <property type="project" value="UniProtKB-KW"/>
</dbReference>
<dbReference type="AlphaFoldDB" id="A0A9K3Q8H0"/>
<comment type="caution">
    <text evidence="2">The sequence shown here is derived from an EMBL/GenBank/DDBJ whole genome shotgun (WGS) entry which is preliminary data.</text>
</comment>
<dbReference type="OrthoDB" id="45996at2759"/>
<evidence type="ECO:0000256" key="1">
    <source>
        <dbReference type="SAM" id="MobiDB-lite"/>
    </source>
</evidence>
<reference evidence="2" key="2">
    <citation type="submission" date="2021-04" db="EMBL/GenBank/DDBJ databases">
        <authorList>
            <person name="Podell S."/>
        </authorList>
    </citation>
    <scope>NUCLEOTIDE SEQUENCE</scope>
    <source>
        <strain evidence="2">Hildebrandi</strain>
    </source>
</reference>
<reference evidence="2" key="1">
    <citation type="journal article" date="2021" name="Sci. Rep.">
        <title>Diploid genomic architecture of Nitzschia inconspicua, an elite biomass production diatom.</title>
        <authorList>
            <person name="Oliver A."/>
            <person name="Podell S."/>
            <person name="Pinowska A."/>
            <person name="Traller J.C."/>
            <person name="Smith S.R."/>
            <person name="McClure R."/>
            <person name="Beliaev A."/>
            <person name="Bohutskyi P."/>
            <person name="Hill E.A."/>
            <person name="Rabines A."/>
            <person name="Zheng H."/>
            <person name="Allen L.Z."/>
            <person name="Kuo A."/>
            <person name="Grigoriev I.V."/>
            <person name="Allen A.E."/>
            <person name="Hazlebeck D."/>
            <person name="Allen E.E."/>
        </authorList>
    </citation>
    <scope>NUCLEOTIDE SEQUENCE</scope>
    <source>
        <strain evidence="2">Hildebrandi</strain>
    </source>
</reference>
<evidence type="ECO:0000313" key="2">
    <source>
        <dbReference type="EMBL" id="KAG7372089.1"/>
    </source>
</evidence>
<dbReference type="GO" id="GO:0006508">
    <property type="term" value="P:proteolysis"/>
    <property type="evidence" value="ECO:0007669"/>
    <property type="project" value="UniProtKB-KW"/>
</dbReference>
<accession>A0A9K3Q8H0</accession>
<keyword evidence="3" id="KW-1185">Reference proteome</keyword>
<name>A0A9K3Q8H0_9STRA</name>
<proteinExistence type="predicted"/>
<gene>
    <name evidence="2" type="ORF">IV203_018232</name>
</gene>
<keyword evidence="2" id="KW-0378">Hydrolase</keyword>
<sequence>MKQLCLVFAMGAVVVSLVVTSNMHTVSAFVVRSDRTLSDVVRTRKSSIFSPISSTLPTAFIRRTISPLRVTTEDTDEAKEPRSTESLSDEEPTSIIGVVAPLHHIGPYTCLRLQFPEWKDDSKEREGEEGPSFDFMIDTGANVNSIDARLVEKYRLAEFSMPQLPASHSDIDESVLPPSALIGATTSMTDSGKETPSKAGTMHLLGTCQLAGLPPPNVTFLRNLVAASLPFASPVGVGILGLPFLWTFPAGVELDWHGTGGDPPTIIFFYGSEPPHEVGEKMVRVPMRVLMGGLMTLDITVNNVKMRALLDTGSPLTVLNKQACNLLGSDKDDQQSDENLGVKIVGVDGSQSQLHRLKEAVSIHVLSDDPSSAVALGEGHVWSGPLAGIELIRQLDDEMAEDEPAAVLGLDFLQNAYRMVIRAPKNEVWFEELPDGFERKYA</sequence>